<comment type="caution">
    <text evidence="3">The sequence shown here is derived from an EMBL/GenBank/DDBJ whole genome shotgun (WGS) entry which is preliminary data.</text>
</comment>
<dbReference type="PANTHER" id="PTHR23028">
    <property type="entry name" value="ACETYLTRANSFERASE"/>
    <property type="match status" value="1"/>
</dbReference>
<feature type="transmembrane region" description="Helical" evidence="1">
    <location>
        <begin position="364"/>
        <end position="386"/>
    </location>
</feature>
<dbReference type="Proteomes" id="UP000628079">
    <property type="component" value="Unassembled WGS sequence"/>
</dbReference>
<gene>
    <name evidence="3" type="ORF">GCM10011314_03590</name>
</gene>
<keyword evidence="1" id="KW-1133">Transmembrane helix</keyword>
<evidence type="ECO:0000313" key="4">
    <source>
        <dbReference type="Proteomes" id="UP000628079"/>
    </source>
</evidence>
<dbReference type="GO" id="GO:0016020">
    <property type="term" value="C:membrane"/>
    <property type="evidence" value="ECO:0007669"/>
    <property type="project" value="TreeGrafter"/>
</dbReference>
<evidence type="ECO:0000313" key="3">
    <source>
        <dbReference type="EMBL" id="GGB67637.1"/>
    </source>
</evidence>
<dbReference type="InterPro" id="IPR050879">
    <property type="entry name" value="Acyltransferase_3"/>
</dbReference>
<keyword evidence="1" id="KW-0812">Transmembrane</keyword>
<organism evidence="3 4">
    <name type="scientific">Knoellia flava</name>
    <dbReference type="NCBI Taxonomy" id="913969"/>
    <lineage>
        <taxon>Bacteria</taxon>
        <taxon>Bacillati</taxon>
        <taxon>Actinomycetota</taxon>
        <taxon>Actinomycetes</taxon>
        <taxon>Micrococcales</taxon>
        <taxon>Intrasporangiaceae</taxon>
        <taxon>Knoellia</taxon>
    </lineage>
</organism>
<keyword evidence="3" id="KW-0808">Transferase</keyword>
<feature type="transmembrane region" description="Helical" evidence="1">
    <location>
        <begin position="161"/>
        <end position="178"/>
    </location>
</feature>
<feature type="transmembrane region" description="Helical" evidence="1">
    <location>
        <begin position="65"/>
        <end position="82"/>
    </location>
</feature>
<dbReference type="EMBL" id="BMEA01000001">
    <property type="protein sequence ID" value="GGB67637.1"/>
    <property type="molecule type" value="Genomic_DNA"/>
</dbReference>
<feature type="transmembrane region" description="Helical" evidence="1">
    <location>
        <begin position="255"/>
        <end position="276"/>
    </location>
</feature>
<dbReference type="Pfam" id="PF01757">
    <property type="entry name" value="Acyl_transf_3"/>
    <property type="match status" value="1"/>
</dbReference>
<accession>A0A8H9FQY7</accession>
<keyword evidence="3" id="KW-0012">Acyltransferase</keyword>
<evidence type="ECO:0000256" key="1">
    <source>
        <dbReference type="SAM" id="Phobius"/>
    </source>
</evidence>
<dbReference type="AlphaFoldDB" id="A0A8H9FQY7"/>
<feature type="transmembrane region" description="Helical" evidence="1">
    <location>
        <begin position="296"/>
        <end position="315"/>
    </location>
</feature>
<reference evidence="3" key="1">
    <citation type="journal article" date="2014" name="Int. J. Syst. Evol. Microbiol.">
        <title>Complete genome sequence of Corynebacterium casei LMG S-19264T (=DSM 44701T), isolated from a smear-ripened cheese.</title>
        <authorList>
            <consortium name="US DOE Joint Genome Institute (JGI-PGF)"/>
            <person name="Walter F."/>
            <person name="Albersmeier A."/>
            <person name="Kalinowski J."/>
            <person name="Ruckert C."/>
        </authorList>
    </citation>
    <scope>NUCLEOTIDE SEQUENCE</scope>
    <source>
        <strain evidence="3">CGMCC 1.10749</strain>
    </source>
</reference>
<feature type="transmembrane region" description="Helical" evidence="1">
    <location>
        <begin position="221"/>
        <end position="243"/>
    </location>
</feature>
<proteinExistence type="predicted"/>
<feature type="domain" description="Acyltransferase 3" evidence="2">
    <location>
        <begin position="34"/>
        <end position="378"/>
    </location>
</feature>
<evidence type="ECO:0000259" key="2">
    <source>
        <dbReference type="Pfam" id="PF01757"/>
    </source>
</evidence>
<protein>
    <submittedName>
        <fullName evidence="3">Acyltransferase</fullName>
    </submittedName>
</protein>
<dbReference type="PANTHER" id="PTHR23028:SF53">
    <property type="entry name" value="ACYL_TRANSF_3 DOMAIN-CONTAINING PROTEIN"/>
    <property type="match status" value="1"/>
</dbReference>
<dbReference type="GO" id="GO:0009103">
    <property type="term" value="P:lipopolysaccharide biosynthetic process"/>
    <property type="evidence" value="ECO:0007669"/>
    <property type="project" value="TreeGrafter"/>
</dbReference>
<name>A0A8H9FQY7_9MICO</name>
<feature type="transmembrane region" description="Helical" evidence="1">
    <location>
        <begin position="190"/>
        <end position="209"/>
    </location>
</feature>
<dbReference type="InterPro" id="IPR002656">
    <property type="entry name" value="Acyl_transf_3_dom"/>
</dbReference>
<sequence length="402" mass="43741">MAPVAATSPEILADASSGTRAGRRRSGAAGHVDGLTGLRGFAALIVVLVHGSGLTTFPWLGLHGYGPIALFVLSGFLLIQPWSRWIVGVSDKPSVSTFARRRVWRIFPAYLVVLVVTALVLPGSRPLEADGWFRALTLTNTFSSDGLRHGMEHTWSLGTELSWYVAVPLIAVAVATASRVRGLSHPVRPMIAAVVVAFLVAAAWRYHIFFRVEDFGQMITFPLWLPAFIICFMLGALVAHLMIVEHHGLGSMRSLRWFASHQWLVVVVAVVLGLVGNSQLGGPWTFQPATFTEVTIRTAACTLLALVLLVGVAVGKDDSILNRFFSMRWLVATGRWSYGIYLWHMPAMLLIANELSIQPGVGGLVIWLGILLAVAIPLGALTYHFVERPAIAWSKGVPLSQR</sequence>
<feature type="transmembrane region" description="Helical" evidence="1">
    <location>
        <begin position="103"/>
        <end position="121"/>
    </location>
</feature>
<dbReference type="GO" id="GO:0016747">
    <property type="term" value="F:acyltransferase activity, transferring groups other than amino-acyl groups"/>
    <property type="evidence" value="ECO:0007669"/>
    <property type="project" value="InterPro"/>
</dbReference>
<feature type="transmembrane region" description="Helical" evidence="1">
    <location>
        <begin position="336"/>
        <end position="352"/>
    </location>
</feature>
<reference evidence="3" key="2">
    <citation type="submission" date="2020-09" db="EMBL/GenBank/DDBJ databases">
        <authorList>
            <person name="Sun Q."/>
            <person name="Zhou Y."/>
        </authorList>
    </citation>
    <scope>NUCLEOTIDE SEQUENCE</scope>
    <source>
        <strain evidence="3">CGMCC 1.10749</strain>
    </source>
</reference>
<keyword evidence="1" id="KW-0472">Membrane</keyword>